<dbReference type="PANTHER" id="PTHR38686">
    <property type="entry name" value="APOLIPOPROTEIN N-ACYLTRANSFERASE"/>
    <property type="match status" value="1"/>
</dbReference>
<keyword evidence="3" id="KW-1003">Cell membrane</keyword>
<dbReference type="InterPro" id="IPR004563">
    <property type="entry name" value="Apolipo_AcylTrfase"/>
</dbReference>
<name>A0A4Q0XYU3_9BACT</name>
<comment type="subcellular location">
    <subcellularLocation>
        <location evidence="1">Cell membrane</location>
        <topology evidence="1">Multi-pass membrane protein</topology>
    </subcellularLocation>
</comment>
<reference evidence="12 13" key="1">
    <citation type="submission" date="2017-10" db="EMBL/GenBank/DDBJ databases">
        <title>Genomics of the genus Arcobacter.</title>
        <authorList>
            <person name="Perez-Cataluna A."/>
            <person name="Figueras M.J."/>
        </authorList>
    </citation>
    <scope>NUCLEOTIDE SEQUENCE [LARGE SCALE GENOMIC DNA]</scope>
    <source>
        <strain evidence="12 13">DSM 24636</strain>
    </source>
</reference>
<dbReference type="InterPro" id="IPR059110">
    <property type="entry name" value="Lnt_campylobact"/>
</dbReference>
<dbReference type="AlphaFoldDB" id="A0A4Q0XYU3"/>
<dbReference type="EMBL" id="PDKO01000008">
    <property type="protein sequence ID" value="RXJ62413.1"/>
    <property type="molecule type" value="Genomic_DNA"/>
</dbReference>
<evidence type="ECO:0000259" key="11">
    <source>
        <dbReference type="PROSITE" id="PS50263"/>
    </source>
</evidence>
<dbReference type="PANTHER" id="PTHR38686:SF1">
    <property type="entry name" value="APOLIPOPROTEIN N-ACYLTRANSFERASE"/>
    <property type="match status" value="1"/>
</dbReference>
<dbReference type="InterPro" id="IPR003010">
    <property type="entry name" value="C-N_Hydrolase"/>
</dbReference>
<feature type="transmembrane region" description="Helical" evidence="10">
    <location>
        <begin position="116"/>
        <end position="134"/>
    </location>
</feature>
<dbReference type="InterPro" id="IPR059109">
    <property type="entry name" value="Lnt_membrane_dom"/>
</dbReference>
<keyword evidence="8 10" id="KW-0472">Membrane</keyword>
<evidence type="ECO:0000313" key="13">
    <source>
        <dbReference type="Proteomes" id="UP000290191"/>
    </source>
</evidence>
<protein>
    <submittedName>
        <fullName evidence="12">Apolipoprotein N-acyltransferase</fullName>
    </submittedName>
</protein>
<evidence type="ECO:0000256" key="5">
    <source>
        <dbReference type="ARBA" id="ARBA00022679"/>
    </source>
</evidence>
<dbReference type="GO" id="GO:0042158">
    <property type="term" value="P:lipoprotein biosynthetic process"/>
    <property type="evidence" value="ECO:0007669"/>
    <property type="project" value="InterPro"/>
</dbReference>
<dbReference type="OrthoDB" id="9804277at2"/>
<dbReference type="STRING" id="877500.GCA_000935065_01128"/>
<keyword evidence="4" id="KW-0997">Cell inner membrane</keyword>
<evidence type="ECO:0000256" key="7">
    <source>
        <dbReference type="ARBA" id="ARBA00022989"/>
    </source>
</evidence>
<dbReference type="NCBIfam" id="TIGR00546">
    <property type="entry name" value="lnt"/>
    <property type="match status" value="1"/>
</dbReference>
<feature type="transmembrane region" description="Helical" evidence="10">
    <location>
        <begin position="60"/>
        <end position="79"/>
    </location>
</feature>
<evidence type="ECO:0000256" key="6">
    <source>
        <dbReference type="ARBA" id="ARBA00022692"/>
    </source>
</evidence>
<proteinExistence type="inferred from homology"/>
<keyword evidence="9 12" id="KW-0012">Acyltransferase</keyword>
<feature type="transmembrane region" description="Helical" evidence="10">
    <location>
        <begin position="12"/>
        <end position="31"/>
    </location>
</feature>
<keyword evidence="13" id="KW-1185">Reference proteome</keyword>
<accession>A0A4Q0XYU3</accession>
<keyword evidence="12" id="KW-0449">Lipoprotein</keyword>
<dbReference type="PROSITE" id="PS50263">
    <property type="entry name" value="CN_HYDROLASE"/>
    <property type="match status" value="1"/>
</dbReference>
<dbReference type="InterPro" id="IPR036526">
    <property type="entry name" value="C-N_Hydrolase_sf"/>
</dbReference>
<dbReference type="GO" id="GO:0016410">
    <property type="term" value="F:N-acyltransferase activity"/>
    <property type="evidence" value="ECO:0007669"/>
    <property type="project" value="InterPro"/>
</dbReference>
<dbReference type="NCBIfam" id="NF008934">
    <property type="entry name" value="PRK12291.1"/>
    <property type="match status" value="1"/>
</dbReference>
<dbReference type="Gene3D" id="3.60.110.10">
    <property type="entry name" value="Carbon-nitrogen hydrolase"/>
    <property type="match status" value="1"/>
</dbReference>
<evidence type="ECO:0000313" key="12">
    <source>
        <dbReference type="EMBL" id="RXJ62413.1"/>
    </source>
</evidence>
<dbReference type="Pfam" id="PF26365">
    <property type="entry name" value="ApoNAT_membrane"/>
    <property type="match status" value="1"/>
</dbReference>
<evidence type="ECO:0000256" key="9">
    <source>
        <dbReference type="ARBA" id="ARBA00023315"/>
    </source>
</evidence>
<dbReference type="SUPFAM" id="SSF56317">
    <property type="entry name" value="Carbon-nitrogen hydrolase"/>
    <property type="match status" value="1"/>
</dbReference>
<evidence type="ECO:0000256" key="1">
    <source>
        <dbReference type="ARBA" id="ARBA00004651"/>
    </source>
</evidence>
<comment type="similarity">
    <text evidence="2">Belongs to the CN hydrolase family. Apolipoprotein N-acyltransferase subfamily.</text>
</comment>
<gene>
    <name evidence="12" type="ORF">CRV06_09750</name>
</gene>
<organism evidence="12 13">
    <name type="scientific">Halarcobacter anaerophilus</name>
    <dbReference type="NCBI Taxonomy" id="877500"/>
    <lineage>
        <taxon>Bacteria</taxon>
        <taxon>Pseudomonadati</taxon>
        <taxon>Campylobacterota</taxon>
        <taxon>Epsilonproteobacteria</taxon>
        <taxon>Campylobacterales</taxon>
        <taxon>Arcobacteraceae</taxon>
        <taxon>Halarcobacter</taxon>
    </lineage>
</organism>
<feature type="domain" description="CN hydrolase" evidence="11">
    <location>
        <begin position="198"/>
        <end position="411"/>
    </location>
</feature>
<evidence type="ECO:0000256" key="3">
    <source>
        <dbReference type="ARBA" id="ARBA00022475"/>
    </source>
</evidence>
<dbReference type="Pfam" id="PF00795">
    <property type="entry name" value="CN_hydrolase"/>
    <property type="match status" value="1"/>
</dbReference>
<keyword evidence="7 10" id="KW-1133">Transmembrane helix</keyword>
<evidence type="ECO:0000256" key="8">
    <source>
        <dbReference type="ARBA" id="ARBA00023136"/>
    </source>
</evidence>
<dbReference type="RefSeq" id="WP_129082327.1">
    <property type="nucleotide sequence ID" value="NZ_CP041070.1"/>
</dbReference>
<dbReference type="GO" id="GO:0005886">
    <property type="term" value="C:plasma membrane"/>
    <property type="evidence" value="ECO:0007669"/>
    <property type="project" value="UniProtKB-SubCell"/>
</dbReference>
<evidence type="ECO:0000256" key="4">
    <source>
        <dbReference type="ARBA" id="ARBA00022519"/>
    </source>
</evidence>
<comment type="caution">
    <text evidence="12">The sequence shown here is derived from an EMBL/GenBank/DDBJ whole genome shotgun (WGS) entry which is preliminary data.</text>
</comment>
<sequence length="411" mass="47532">MFLVKRDNFNKTYIIKGLITSLFFSAFIYLAHFNIEYKILDTILGLVSLYLVLKIDKKALFVAGYFIGIFWFFWVGNSFEYYNLGYLSFFIPLFFGLGYGIIFFIIGVFDFTFYRAFILFVLSFIHPFGFNWFIPELLFINSFLDTSKISFALILLSLFILIEFPKKTKILAVISLLFTYTNSGQYIENPPNIKISMPQLNISQDQKWLKSNIPDLVENNLKLIDNAIKEKKNLIILPETVFPVVLNKRHELLAKLLKKSHFIDIIAGALYLEEGNYYNATYHISKGEALVAKKVVLVPFGEEIPFPKFLTDFINKIFFDGAEDYKKAASPTDFVINGVKFRNAICYEATSDKIFQNLDGVKYMIAISNNAWFTPSTEPTLQKMLLKYYAKKYNITIFHSVNGSKNTIIRP</sequence>
<keyword evidence="6 10" id="KW-0812">Transmembrane</keyword>
<feature type="transmembrane region" description="Helical" evidence="10">
    <location>
        <begin position="85"/>
        <end position="109"/>
    </location>
</feature>
<evidence type="ECO:0000256" key="10">
    <source>
        <dbReference type="SAM" id="Phobius"/>
    </source>
</evidence>
<keyword evidence="5 12" id="KW-0808">Transferase</keyword>
<evidence type="ECO:0000256" key="2">
    <source>
        <dbReference type="ARBA" id="ARBA00010065"/>
    </source>
</evidence>
<feature type="transmembrane region" description="Helical" evidence="10">
    <location>
        <begin position="146"/>
        <end position="164"/>
    </location>
</feature>
<dbReference type="Proteomes" id="UP000290191">
    <property type="component" value="Unassembled WGS sequence"/>
</dbReference>